<dbReference type="GO" id="GO:0003677">
    <property type="term" value="F:DNA binding"/>
    <property type="evidence" value="ECO:0007669"/>
    <property type="project" value="InterPro"/>
</dbReference>
<name>A0AAE6X0F0_9STAP</name>
<accession>A0AAE6X0F0</accession>
<sequence length="192" mass="22990">MDVYVSTGAIIKRYKKFYKLTTQELADKLNKSRSYISLVENNKEKPSKSLLDDIAKVFSELYKYDENHNQSYKKYYNLSETDLVHEHLYRMIRDELYQSCGFEIPVDTMSKELYKDSGRIEDINGENKILSKPYYDLTWLLEQNENNVYFRYVENNTINIVNITDEDRVHIKSVLEHIFKMKYEAKTNDKED</sequence>
<dbReference type="Gene3D" id="1.10.260.40">
    <property type="entry name" value="lambda repressor-like DNA-binding domains"/>
    <property type="match status" value="1"/>
</dbReference>
<dbReference type="SMART" id="SM00530">
    <property type="entry name" value="HTH_XRE"/>
    <property type="match status" value="1"/>
</dbReference>
<reference evidence="2" key="1">
    <citation type="journal article" date="2020" name="Antimicrob. Agents Chemother.">
        <title>The novel macrolide resistance genes mef(D), msr(F) and msr(H) are present on resistance islands in Macrococcus canis, Macrococcus caseolyticus and Staphylococcus aureus.</title>
        <authorList>
            <person name="Schwendener S."/>
            <person name="Dona V."/>
            <person name="Perreten V."/>
        </authorList>
    </citation>
    <scope>NUCLEOTIDE SEQUENCE</scope>
    <source>
        <strain evidence="2">Epi0076A</strain>
    </source>
</reference>
<evidence type="ECO:0000313" key="3">
    <source>
        <dbReference type="Proteomes" id="UP000501122"/>
    </source>
</evidence>
<gene>
    <name evidence="2" type="ORF">GTN30_05535</name>
</gene>
<evidence type="ECO:0000313" key="2">
    <source>
        <dbReference type="EMBL" id="QIH78126.1"/>
    </source>
</evidence>
<dbReference type="Pfam" id="PF01381">
    <property type="entry name" value="HTH_3"/>
    <property type="match status" value="1"/>
</dbReference>
<dbReference type="EMBL" id="CP047363">
    <property type="protein sequence ID" value="QIH78126.1"/>
    <property type="molecule type" value="Genomic_DNA"/>
</dbReference>
<dbReference type="RefSeq" id="WP_164953330.1">
    <property type="nucleotide sequence ID" value="NZ_CP047363.1"/>
</dbReference>
<organism evidence="2 3">
    <name type="scientific">Macrococcoides canis</name>
    <dbReference type="NCBI Taxonomy" id="1855823"/>
    <lineage>
        <taxon>Bacteria</taxon>
        <taxon>Bacillati</taxon>
        <taxon>Bacillota</taxon>
        <taxon>Bacilli</taxon>
        <taxon>Bacillales</taxon>
        <taxon>Staphylococcaceae</taxon>
        <taxon>Macrococcoides</taxon>
    </lineage>
</organism>
<dbReference type="PROSITE" id="PS50943">
    <property type="entry name" value="HTH_CROC1"/>
    <property type="match status" value="1"/>
</dbReference>
<proteinExistence type="predicted"/>
<dbReference type="SUPFAM" id="SSF47413">
    <property type="entry name" value="lambda repressor-like DNA-binding domains"/>
    <property type="match status" value="1"/>
</dbReference>
<dbReference type="AlphaFoldDB" id="A0AAE6X0F0"/>
<feature type="domain" description="HTH cro/C1-type" evidence="1">
    <location>
        <begin position="11"/>
        <end position="58"/>
    </location>
</feature>
<evidence type="ECO:0000259" key="1">
    <source>
        <dbReference type="PROSITE" id="PS50943"/>
    </source>
</evidence>
<dbReference type="Proteomes" id="UP000501122">
    <property type="component" value="Chromosome"/>
</dbReference>
<dbReference type="InterPro" id="IPR010982">
    <property type="entry name" value="Lambda_DNA-bd_dom_sf"/>
</dbReference>
<protein>
    <submittedName>
        <fullName evidence="2">Helix-turn-helix domain-containing protein</fullName>
    </submittedName>
</protein>
<dbReference type="CDD" id="cd00093">
    <property type="entry name" value="HTH_XRE"/>
    <property type="match status" value="1"/>
</dbReference>
<dbReference type="InterPro" id="IPR001387">
    <property type="entry name" value="Cro/C1-type_HTH"/>
</dbReference>